<evidence type="ECO:0000313" key="1">
    <source>
        <dbReference type="EMBL" id="MCD1117357.1"/>
    </source>
</evidence>
<dbReference type="EMBL" id="JAJNAY010000001">
    <property type="protein sequence ID" value="MCD1117357.1"/>
    <property type="molecule type" value="Genomic_DNA"/>
</dbReference>
<comment type="caution">
    <text evidence="1">The sequence shown here is derived from an EMBL/GenBank/DDBJ whole genome shotgun (WGS) entry which is preliminary data.</text>
</comment>
<protein>
    <submittedName>
        <fullName evidence="1">Uncharacterized protein</fullName>
    </submittedName>
</protein>
<keyword evidence="2" id="KW-1185">Reference proteome</keyword>
<dbReference type="RefSeq" id="WP_230669279.1">
    <property type="nucleotide sequence ID" value="NZ_JAJNAY010000001.1"/>
</dbReference>
<reference evidence="1" key="1">
    <citation type="submission" date="2021-11" db="EMBL/GenBank/DDBJ databases">
        <title>Description of novel Chryseobacterium species.</title>
        <authorList>
            <person name="Saticioglu I.B."/>
            <person name="Ay H."/>
            <person name="Altun S."/>
            <person name="Duman M."/>
        </authorList>
    </citation>
    <scope>NUCLEOTIDE SEQUENCE</scope>
    <source>
        <strain evidence="1">C-17</strain>
    </source>
</reference>
<sequence length="126" mass="15029">MSSEYINNGDFNNFLETLGLSISYSELILFDENSEVKTSIIIINNTEYKIQYPYLKEEILLSSFAETINKELIKVNAQERCYLIDRYPTIMIFISEEIYKYLIQLESDNRFEILKPEKWIQKFITN</sequence>
<organism evidence="1 2">
    <name type="scientific">Chryseobacterium turcicum</name>
    <dbReference type="NCBI Taxonomy" id="2898076"/>
    <lineage>
        <taxon>Bacteria</taxon>
        <taxon>Pseudomonadati</taxon>
        <taxon>Bacteroidota</taxon>
        <taxon>Flavobacteriia</taxon>
        <taxon>Flavobacteriales</taxon>
        <taxon>Weeksellaceae</taxon>
        <taxon>Chryseobacterium group</taxon>
        <taxon>Chryseobacterium</taxon>
    </lineage>
</organism>
<name>A0A9Q3YXP7_9FLAO</name>
<accession>A0A9Q3YXP7</accession>
<dbReference type="AlphaFoldDB" id="A0A9Q3YXP7"/>
<evidence type="ECO:0000313" key="2">
    <source>
        <dbReference type="Proteomes" id="UP001108025"/>
    </source>
</evidence>
<proteinExistence type="predicted"/>
<gene>
    <name evidence="1" type="ORF">LO744_10835</name>
</gene>
<dbReference type="Proteomes" id="UP001108025">
    <property type="component" value="Unassembled WGS sequence"/>
</dbReference>